<dbReference type="RefSeq" id="WP_168885326.1">
    <property type="nucleotide sequence ID" value="NZ_JABAIL010000013.1"/>
</dbReference>
<keyword evidence="2" id="KW-1185">Reference proteome</keyword>
<dbReference type="EMBL" id="JABAIL010000013">
    <property type="protein sequence ID" value="NLR94616.1"/>
    <property type="molecule type" value="Genomic_DNA"/>
</dbReference>
<dbReference type="InterPro" id="IPR037053">
    <property type="entry name" value="Phage_tail_collar_dom_sf"/>
</dbReference>
<dbReference type="Gene3D" id="3.90.1340.10">
    <property type="entry name" value="Phage tail collar domain"/>
    <property type="match status" value="1"/>
</dbReference>
<comment type="caution">
    <text evidence="1">The sequence shown here is derived from an EMBL/GenBank/DDBJ whole genome shotgun (WGS) entry which is preliminary data.</text>
</comment>
<name>A0A7X8SQM0_9BACT</name>
<accession>A0A7X8SQM0</accession>
<reference evidence="1 2" key="1">
    <citation type="submission" date="2020-04" db="EMBL/GenBank/DDBJ databases">
        <title>Flammeovirga sp. SR4, a novel species isolated from seawater.</title>
        <authorList>
            <person name="Wang X."/>
        </authorList>
    </citation>
    <scope>NUCLEOTIDE SEQUENCE [LARGE SCALE GENOMIC DNA]</scope>
    <source>
        <strain evidence="1 2">SR4</strain>
    </source>
</reference>
<dbReference type="Proteomes" id="UP000585050">
    <property type="component" value="Unassembled WGS sequence"/>
</dbReference>
<sequence>MSLYAQSGIVVQGIARNSAYAAIKSQELTFSFTLKDETSQTVFSEESTITTDPYGVYQHVLGTGVGDDFSTVDFNASELSMIVSVIYNGNTLVISDAPFYYVPYAKSVDKATFVDDAETTPYSNDGCPVGTIVAYVGIESTVPDGWLVCDGSIIPSESSLRDLINSTTTPDLRGMFLRNIETSARYRLENGSYAEGPALNEIQKDLFEEHRHYASLTSSEDGAHTHVIDADEASNVGGDGPDKVLKNSGHESTVYRENTVSAGAHDHDVEGYTNNTGAIDTRPINYGILFIIKI</sequence>
<protein>
    <submittedName>
        <fullName evidence="1">Tail fiber protein</fullName>
    </submittedName>
</protein>
<gene>
    <name evidence="1" type="ORF">HGP29_25655</name>
</gene>
<evidence type="ECO:0000313" key="1">
    <source>
        <dbReference type="EMBL" id="NLR94616.1"/>
    </source>
</evidence>
<evidence type="ECO:0000313" key="2">
    <source>
        <dbReference type="Proteomes" id="UP000585050"/>
    </source>
</evidence>
<dbReference type="AlphaFoldDB" id="A0A7X8SQM0"/>
<proteinExistence type="predicted"/>
<organism evidence="1 2">
    <name type="scientific">Flammeovirga agarivorans</name>
    <dbReference type="NCBI Taxonomy" id="2726742"/>
    <lineage>
        <taxon>Bacteria</taxon>
        <taxon>Pseudomonadati</taxon>
        <taxon>Bacteroidota</taxon>
        <taxon>Cytophagia</taxon>
        <taxon>Cytophagales</taxon>
        <taxon>Flammeovirgaceae</taxon>
        <taxon>Flammeovirga</taxon>
    </lineage>
</organism>
<dbReference type="SUPFAM" id="SSF88874">
    <property type="entry name" value="Receptor-binding domain of short tail fibre protein gp12"/>
    <property type="match status" value="1"/>
</dbReference>